<dbReference type="PROSITE" id="PS50878">
    <property type="entry name" value="RT_POL"/>
    <property type="match status" value="1"/>
</dbReference>
<dbReference type="OMA" id="ISKLIMV"/>
<organism evidence="3 4">
    <name type="scientific">Phaseolus angularis</name>
    <name type="common">Azuki bean</name>
    <name type="synonym">Vigna angularis</name>
    <dbReference type="NCBI Taxonomy" id="3914"/>
    <lineage>
        <taxon>Eukaryota</taxon>
        <taxon>Viridiplantae</taxon>
        <taxon>Streptophyta</taxon>
        <taxon>Embryophyta</taxon>
        <taxon>Tracheophyta</taxon>
        <taxon>Spermatophyta</taxon>
        <taxon>Magnoliopsida</taxon>
        <taxon>eudicotyledons</taxon>
        <taxon>Gunneridae</taxon>
        <taxon>Pentapetalae</taxon>
        <taxon>rosids</taxon>
        <taxon>fabids</taxon>
        <taxon>Fabales</taxon>
        <taxon>Fabaceae</taxon>
        <taxon>Papilionoideae</taxon>
        <taxon>50 kb inversion clade</taxon>
        <taxon>NPAAA clade</taxon>
        <taxon>indigoferoid/millettioid clade</taxon>
        <taxon>Phaseoleae</taxon>
        <taxon>Vigna</taxon>
    </lineage>
</organism>
<evidence type="ECO:0000313" key="3">
    <source>
        <dbReference type="EMBL" id="KOM56132.1"/>
    </source>
</evidence>
<dbReference type="InterPro" id="IPR041577">
    <property type="entry name" value="RT_RNaseH_2"/>
</dbReference>
<dbReference type="GO" id="GO:0003824">
    <property type="term" value="F:catalytic activity"/>
    <property type="evidence" value="ECO:0007669"/>
    <property type="project" value="UniProtKB-KW"/>
</dbReference>
<reference evidence="4" key="1">
    <citation type="journal article" date="2015" name="Proc. Natl. Acad. Sci. U.S.A.">
        <title>Genome sequencing of adzuki bean (Vigna angularis) provides insight into high starch and low fat accumulation and domestication.</title>
        <authorList>
            <person name="Yang K."/>
            <person name="Tian Z."/>
            <person name="Chen C."/>
            <person name="Luo L."/>
            <person name="Zhao B."/>
            <person name="Wang Z."/>
            <person name="Yu L."/>
            <person name="Li Y."/>
            <person name="Sun Y."/>
            <person name="Li W."/>
            <person name="Chen Y."/>
            <person name="Li Y."/>
            <person name="Zhang Y."/>
            <person name="Ai D."/>
            <person name="Zhao J."/>
            <person name="Shang C."/>
            <person name="Ma Y."/>
            <person name="Wu B."/>
            <person name="Wang M."/>
            <person name="Gao L."/>
            <person name="Sun D."/>
            <person name="Zhang P."/>
            <person name="Guo F."/>
            <person name="Wang W."/>
            <person name="Li Y."/>
            <person name="Wang J."/>
            <person name="Varshney R.K."/>
            <person name="Wang J."/>
            <person name="Ling H.Q."/>
            <person name="Wan P."/>
        </authorList>
    </citation>
    <scope>NUCLEOTIDE SEQUENCE</scope>
    <source>
        <strain evidence="4">cv. Jingnong 6</strain>
    </source>
</reference>
<dbReference type="Pfam" id="PF17919">
    <property type="entry name" value="RT_RNaseH_2"/>
    <property type="match status" value="1"/>
</dbReference>
<dbReference type="AlphaFoldDB" id="A0A0L9VMK8"/>
<dbReference type="InterPro" id="IPR000477">
    <property type="entry name" value="RT_dom"/>
</dbReference>
<dbReference type="InterPro" id="IPR050951">
    <property type="entry name" value="Retrovirus_Pol_polyprotein"/>
</dbReference>
<dbReference type="Pfam" id="PF00078">
    <property type="entry name" value="RVT_1"/>
    <property type="match status" value="1"/>
</dbReference>
<dbReference type="STRING" id="3914.A0A0L9VMK8"/>
<accession>A0A0L9VMK8</accession>
<dbReference type="EMBL" id="CM003380">
    <property type="protein sequence ID" value="KOM56132.1"/>
    <property type="molecule type" value="Genomic_DNA"/>
</dbReference>
<feature type="domain" description="Reverse transcriptase" evidence="2">
    <location>
        <begin position="1"/>
        <end position="55"/>
    </location>
</feature>
<dbReference type="Proteomes" id="UP000053144">
    <property type="component" value="Chromosome 10"/>
</dbReference>
<protein>
    <recommendedName>
        <fullName evidence="2">Reverse transcriptase domain-containing protein</fullName>
    </recommendedName>
</protein>
<evidence type="ECO:0000259" key="2">
    <source>
        <dbReference type="PROSITE" id="PS50878"/>
    </source>
</evidence>
<dbReference type="Gene3D" id="3.30.70.270">
    <property type="match status" value="2"/>
</dbReference>
<dbReference type="InterPro" id="IPR043128">
    <property type="entry name" value="Rev_trsase/Diguanyl_cyclase"/>
</dbReference>
<dbReference type="PANTHER" id="PTHR37984">
    <property type="entry name" value="PROTEIN CBG26694"/>
    <property type="match status" value="1"/>
</dbReference>
<dbReference type="InterPro" id="IPR043502">
    <property type="entry name" value="DNA/RNA_pol_sf"/>
</dbReference>
<proteinExistence type="predicted"/>
<dbReference type="PANTHER" id="PTHR37984:SF5">
    <property type="entry name" value="PROTEIN NYNRIN-LIKE"/>
    <property type="match status" value="1"/>
</dbReference>
<dbReference type="SUPFAM" id="SSF56672">
    <property type="entry name" value="DNA/RNA polymerases"/>
    <property type="match status" value="1"/>
</dbReference>
<dbReference type="Gramene" id="KOM56132">
    <property type="protein sequence ID" value="KOM56132"/>
    <property type="gene ID" value="LR48_Vigan10g202400"/>
</dbReference>
<keyword evidence="1" id="KW-0511">Multifunctional enzyme</keyword>
<evidence type="ECO:0000256" key="1">
    <source>
        <dbReference type="ARBA" id="ARBA00023268"/>
    </source>
</evidence>
<sequence length="208" mass="23637">MDVYVDDMVIRSNSVEQHLQDLKEVFAQLRRYSMRLNPAKCTFGVPAGKFLGFMLTRRGIEANPDKCKAVLDMPAPRTLREVQRLVGRLTALSRFIPRLAEHIKPILKNLKKGSTQHWDNDCETAFSTVKHILTSPPIMARPDEGSDLQLYLAAAPYAVSAALIQETPSLKLIYFISRTLQGAEERYSRVEKFALALLTASRRLRPYF</sequence>
<evidence type="ECO:0000313" key="4">
    <source>
        <dbReference type="Proteomes" id="UP000053144"/>
    </source>
</evidence>
<gene>
    <name evidence="3" type="ORF">LR48_Vigan10g202400</name>
</gene>
<name>A0A0L9VMK8_PHAAN</name>